<comment type="subcellular location">
    <subcellularLocation>
        <location evidence="1">Membrane</location>
        <topology evidence="1">Lipid-anchor</topology>
        <topology evidence="1">GPI-anchor</topology>
    </subcellularLocation>
    <subcellularLocation>
        <location evidence="2">Secreted</location>
    </subcellularLocation>
</comment>
<keyword evidence="13" id="KW-1185">Reference proteome</keyword>
<dbReference type="Proteomes" id="UP001583280">
    <property type="component" value="Unassembled WGS sequence"/>
</dbReference>
<evidence type="ECO:0000313" key="13">
    <source>
        <dbReference type="Proteomes" id="UP001583280"/>
    </source>
</evidence>
<evidence type="ECO:0000256" key="2">
    <source>
        <dbReference type="ARBA" id="ARBA00004613"/>
    </source>
</evidence>
<evidence type="ECO:0000256" key="8">
    <source>
        <dbReference type="ARBA" id="ARBA00023288"/>
    </source>
</evidence>
<evidence type="ECO:0000256" key="1">
    <source>
        <dbReference type="ARBA" id="ARBA00004589"/>
    </source>
</evidence>
<feature type="compositionally biased region" description="Low complexity" evidence="9">
    <location>
        <begin position="201"/>
        <end position="235"/>
    </location>
</feature>
<feature type="region of interest" description="Disordered" evidence="9">
    <location>
        <begin position="733"/>
        <end position="761"/>
    </location>
</feature>
<feature type="compositionally biased region" description="Low complexity" evidence="9">
    <location>
        <begin position="287"/>
        <end position="298"/>
    </location>
</feature>
<sequence length="793" mass="80902">MKSSAVIAVAAALLGEASATYNFGGSKKYNTPANCDNKCTEAQKGGFKWENMPLGKVDSYNGFEFKGFTCESGFNAGKTIKGSCGSKKETSPKIGCDSTTVEQFSIKTFNVKPEFDCDLEFHFDMPDGSNCKTRSTCSKFGTSVPNKQCGGAKNVTVVYPSQPDKPAGDCKVEIPEISFDCNGKVPGVSKTVSVPVATLTSMSSSAKPTSSLTTKETTSSNSPLKPSSSSETTPSYGKETPSKSVASSSTATTPAEETTSSNSPLKPSSSSETTPSYGKETTPSYGKETTSTVVESSTITKTTASLTTTTSTYTSTVYSTETTEVPVKTTSTETSTTSTNGVVTKTTTSYGIETTAYTTEYLKTSTIFTTRVKTITSCAPTVTDCPAAEKTSTLVVTDTVILSTTINPVTETRVATTTKTHNVPVVTTVPTYGVTTVTSVGTTTSTISKVVSSEVPVVSTGVSTSIGYTTSVVSSSKLVSSSKPVPTSPSGPKVDYPELVPSCLNTWMDAVACSGNTDASCYCPNAEFIQNVFDCIYANGENDDEIKKALLLVQGICASHVGTNPCVVTGVDKIVPVLKVVEEPKMPVYATVTITATTIVPCEPTGVPSVPAGVPSVPAGVPSVPAGTAPVGTAPVGTAPAGSVPAGPSTPGAYYPTGPVPTYGPEVTSYTTKTLTSTAIIPVLDFKIDDDVVNLVPAPTNPAGGVYTTNYGIPVQSNSPVQPPVGNDYGVPVETSSPVAPGAPEAPAAGPSGGAASSGLGAGPTGVPVTAGASKMTGASVAIAALVAFFAAL</sequence>
<keyword evidence="5" id="KW-0325">Glycoprotein</keyword>
<name>A0ABR3YQH6_9PEZI</name>
<feature type="signal peptide" evidence="10">
    <location>
        <begin position="1"/>
        <end position="19"/>
    </location>
</feature>
<evidence type="ECO:0000256" key="4">
    <source>
        <dbReference type="ARBA" id="ARBA00022525"/>
    </source>
</evidence>
<evidence type="ECO:0000256" key="5">
    <source>
        <dbReference type="ARBA" id="ARBA00022622"/>
    </source>
</evidence>
<reference evidence="12 13" key="1">
    <citation type="journal article" date="2024" name="IMA Fungus">
        <title>IMA Genome - F19 : A genome assembly and annotation guide to empower mycologists, including annotated draft genome sequences of Ceratocystis pirilliformis, Diaporthe australafricana, Fusarium ophioides, Paecilomyces lecythidis, and Sporothrix stenoceras.</title>
        <authorList>
            <person name="Aylward J."/>
            <person name="Wilson A.M."/>
            <person name="Visagie C.M."/>
            <person name="Spraker J."/>
            <person name="Barnes I."/>
            <person name="Buitendag C."/>
            <person name="Ceriani C."/>
            <person name="Del Mar Angel L."/>
            <person name="du Plessis D."/>
            <person name="Fuchs T."/>
            <person name="Gasser K."/>
            <person name="Kramer D."/>
            <person name="Li W."/>
            <person name="Munsamy K."/>
            <person name="Piso A."/>
            <person name="Price J.L."/>
            <person name="Sonnekus B."/>
            <person name="Thomas C."/>
            <person name="van der Nest A."/>
            <person name="van Dijk A."/>
            <person name="van Heerden A."/>
            <person name="van Vuuren N."/>
            <person name="Yilmaz N."/>
            <person name="Duong T.A."/>
            <person name="van der Merwe N.A."/>
            <person name="Wingfield M.J."/>
            <person name="Wingfield B.D."/>
        </authorList>
    </citation>
    <scope>NUCLEOTIDE SEQUENCE [LARGE SCALE GENOMIC DNA]</scope>
    <source>
        <strain evidence="12 13">CMW 12675</strain>
    </source>
</reference>
<protein>
    <recommendedName>
        <fullName evidence="11">CFEM domain-containing protein</fullName>
    </recommendedName>
</protein>
<comment type="similarity">
    <text evidence="3">Belongs to the RBT5 family.</text>
</comment>
<evidence type="ECO:0000256" key="3">
    <source>
        <dbReference type="ARBA" id="ARBA00010031"/>
    </source>
</evidence>
<evidence type="ECO:0000259" key="11">
    <source>
        <dbReference type="Pfam" id="PF05730"/>
    </source>
</evidence>
<feature type="domain" description="CFEM" evidence="11">
    <location>
        <begin position="496"/>
        <end position="558"/>
    </location>
</feature>
<evidence type="ECO:0000313" key="12">
    <source>
        <dbReference type="EMBL" id="KAL1890100.1"/>
    </source>
</evidence>
<evidence type="ECO:0000256" key="9">
    <source>
        <dbReference type="SAM" id="MobiDB-lite"/>
    </source>
</evidence>
<keyword evidence="5" id="KW-0472">Membrane</keyword>
<gene>
    <name evidence="12" type="ORF">Cpir12675_005551</name>
</gene>
<proteinExistence type="inferred from homology"/>
<organism evidence="12 13">
    <name type="scientific">Ceratocystis pirilliformis</name>
    <dbReference type="NCBI Taxonomy" id="259994"/>
    <lineage>
        <taxon>Eukaryota</taxon>
        <taxon>Fungi</taxon>
        <taxon>Dikarya</taxon>
        <taxon>Ascomycota</taxon>
        <taxon>Pezizomycotina</taxon>
        <taxon>Sordariomycetes</taxon>
        <taxon>Hypocreomycetidae</taxon>
        <taxon>Microascales</taxon>
        <taxon>Ceratocystidaceae</taxon>
        <taxon>Ceratocystis</taxon>
    </lineage>
</organism>
<keyword evidence="7" id="KW-1015">Disulfide bond</keyword>
<feature type="region of interest" description="Disordered" evidence="9">
    <location>
        <begin position="201"/>
        <end position="298"/>
    </location>
</feature>
<feature type="compositionally biased region" description="Low complexity" evidence="9">
    <location>
        <begin position="242"/>
        <end position="276"/>
    </location>
</feature>
<dbReference type="EMBL" id="JAWDJO010000195">
    <property type="protein sequence ID" value="KAL1890100.1"/>
    <property type="molecule type" value="Genomic_DNA"/>
</dbReference>
<dbReference type="InterPro" id="IPR008427">
    <property type="entry name" value="Extracellular_membr_CFEM_dom"/>
</dbReference>
<accession>A0ABR3YQH6</accession>
<feature type="chain" id="PRO_5045595477" description="CFEM domain-containing protein" evidence="10">
    <location>
        <begin position="20"/>
        <end position="793"/>
    </location>
</feature>
<evidence type="ECO:0000256" key="10">
    <source>
        <dbReference type="SAM" id="SignalP"/>
    </source>
</evidence>
<dbReference type="Pfam" id="PF05730">
    <property type="entry name" value="CFEM"/>
    <property type="match status" value="1"/>
</dbReference>
<keyword evidence="4" id="KW-0964">Secreted</keyword>
<feature type="compositionally biased region" description="Low complexity" evidence="9">
    <location>
        <begin position="736"/>
        <end position="759"/>
    </location>
</feature>
<comment type="caution">
    <text evidence="12">The sequence shown here is derived from an EMBL/GenBank/DDBJ whole genome shotgun (WGS) entry which is preliminary data.</text>
</comment>
<evidence type="ECO:0000256" key="6">
    <source>
        <dbReference type="ARBA" id="ARBA00022729"/>
    </source>
</evidence>
<keyword evidence="5" id="KW-0336">GPI-anchor</keyword>
<feature type="region of interest" description="Disordered" evidence="9">
    <location>
        <begin position="310"/>
        <end position="339"/>
    </location>
</feature>
<keyword evidence="6 10" id="KW-0732">Signal</keyword>
<keyword evidence="8" id="KW-0449">Lipoprotein</keyword>
<evidence type="ECO:0000256" key="7">
    <source>
        <dbReference type="ARBA" id="ARBA00023157"/>
    </source>
</evidence>